<keyword evidence="2" id="KW-0812">Transmembrane</keyword>
<organism evidence="3 4">
    <name type="scientific">Candidatus Wallbacteria bacterium GWC2_49_35</name>
    <dbReference type="NCBI Taxonomy" id="1817813"/>
    <lineage>
        <taxon>Bacteria</taxon>
        <taxon>Candidatus Walliibacteriota</taxon>
    </lineage>
</organism>
<feature type="transmembrane region" description="Helical" evidence="2">
    <location>
        <begin position="140"/>
        <end position="161"/>
    </location>
</feature>
<feature type="compositionally biased region" description="Basic and acidic residues" evidence="1">
    <location>
        <begin position="178"/>
        <end position="193"/>
    </location>
</feature>
<proteinExistence type="predicted"/>
<name>A0A1F7WMF0_9BACT</name>
<accession>A0A1F7WMF0</accession>
<dbReference type="AlphaFoldDB" id="A0A1F7WMF0"/>
<keyword evidence="2" id="KW-1133">Transmembrane helix</keyword>
<feature type="transmembrane region" description="Helical" evidence="2">
    <location>
        <begin position="12"/>
        <end position="29"/>
    </location>
</feature>
<sequence>MNGKMLKRHPELNYFLLIFAVCAALYVWPGEVSASRVYNPARYCLSNLKTIEGAIELYLMENTCEVSSVDMLVKNQYLKSEPRCSAAKSFYVFEKSINNSNFKEFYKIVKCPSHGFYLEDKSVFDQEQFHAQKYNRERRAFFAAVTSLIALLTLWQLVVLLRTQRRTGPASTPSGGRAAEETRPGADDGTGRP</sequence>
<evidence type="ECO:0000313" key="4">
    <source>
        <dbReference type="Proteomes" id="UP000178735"/>
    </source>
</evidence>
<dbReference type="Proteomes" id="UP000178735">
    <property type="component" value="Unassembled WGS sequence"/>
</dbReference>
<reference evidence="3 4" key="1">
    <citation type="journal article" date="2016" name="Nat. Commun.">
        <title>Thousands of microbial genomes shed light on interconnected biogeochemical processes in an aquifer system.</title>
        <authorList>
            <person name="Anantharaman K."/>
            <person name="Brown C.T."/>
            <person name="Hug L.A."/>
            <person name="Sharon I."/>
            <person name="Castelle C.J."/>
            <person name="Probst A.J."/>
            <person name="Thomas B.C."/>
            <person name="Singh A."/>
            <person name="Wilkins M.J."/>
            <person name="Karaoz U."/>
            <person name="Brodie E.L."/>
            <person name="Williams K.H."/>
            <person name="Hubbard S.S."/>
            <person name="Banfield J.F."/>
        </authorList>
    </citation>
    <scope>NUCLEOTIDE SEQUENCE [LARGE SCALE GENOMIC DNA]</scope>
</reference>
<comment type="caution">
    <text evidence="3">The sequence shown here is derived from an EMBL/GenBank/DDBJ whole genome shotgun (WGS) entry which is preliminary data.</text>
</comment>
<protein>
    <submittedName>
        <fullName evidence="3">Uncharacterized protein</fullName>
    </submittedName>
</protein>
<gene>
    <name evidence="3" type="ORF">A2008_02915</name>
</gene>
<dbReference type="STRING" id="1817813.A2008_02915"/>
<evidence type="ECO:0000256" key="1">
    <source>
        <dbReference type="SAM" id="MobiDB-lite"/>
    </source>
</evidence>
<feature type="region of interest" description="Disordered" evidence="1">
    <location>
        <begin position="166"/>
        <end position="193"/>
    </location>
</feature>
<dbReference type="EMBL" id="MGFH01000161">
    <property type="protein sequence ID" value="OGM03569.1"/>
    <property type="molecule type" value="Genomic_DNA"/>
</dbReference>
<keyword evidence="2" id="KW-0472">Membrane</keyword>
<evidence type="ECO:0000313" key="3">
    <source>
        <dbReference type="EMBL" id="OGM03569.1"/>
    </source>
</evidence>
<evidence type="ECO:0000256" key="2">
    <source>
        <dbReference type="SAM" id="Phobius"/>
    </source>
</evidence>